<organism evidence="1">
    <name type="scientific">Streptomyces sp. Y1</name>
    <dbReference type="NCBI Taxonomy" id="3238634"/>
    <lineage>
        <taxon>Bacteria</taxon>
        <taxon>Bacillati</taxon>
        <taxon>Actinomycetota</taxon>
        <taxon>Actinomycetes</taxon>
        <taxon>Kitasatosporales</taxon>
        <taxon>Streptomycetaceae</taxon>
        <taxon>Streptomyces</taxon>
    </lineage>
</organism>
<sequence>MEELRNITSESLNRFLTRWYGSPDLPISTNEESALMPPPLRLWHETTSRWSAPTVTFNHPLGPNELEIEDGKLVFWVENQGCWTWSTDISGGDPMVFDRRSGPEPEVWIPTGESLSEFLLHATVFEAIAGAPYQMYATNVTEESLSQIICDLHPLPLPRWRWPSEDVRILFGSDLLAQVSNSVAGGSEIAAPRYDVSLASPYSGALARFSEIADIAWKHYVPTEPVESSWDDLPDFLR</sequence>
<evidence type="ECO:0008006" key="2">
    <source>
        <dbReference type="Google" id="ProtNLM"/>
    </source>
</evidence>
<proteinExistence type="predicted"/>
<dbReference type="AlphaFoldDB" id="A0AB39TX41"/>
<name>A0AB39TX41_9ACTN</name>
<dbReference type="EMBL" id="CP163445">
    <property type="protein sequence ID" value="XDQ83792.1"/>
    <property type="molecule type" value="Genomic_DNA"/>
</dbReference>
<accession>A0AB39TX41</accession>
<protein>
    <recommendedName>
        <fullName evidence="2">DUF402 domain-containing protein</fullName>
    </recommendedName>
</protein>
<evidence type="ECO:0000313" key="1">
    <source>
        <dbReference type="EMBL" id="XDQ83792.1"/>
    </source>
</evidence>
<gene>
    <name evidence="1" type="ORF">AB2U05_37440</name>
</gene>
<reference evidence="1" key="1">
    <citation type="submission" date="2024-07" db="EMBL/GenBank/DDBJ databases">
        <authorList>
            <person name="Yu S.T."/>
        </authorList>
    </citation>
    <scope>NUCLEOTIDE SEQUENCE</scope>
    <source>
        <strain evidence="1">Y1</strain>
    </source>
</reference>
<dbReference type="RefSeq" id="WP_369185834.1">
    <property type="nucleotide sequence ID" value="NZ_CP163445.1"/>
</dbReference>